<proteinExistence type="predicted"/>
<evidence type="ECO:0000313" key="3">
    <source>
        <dbReference type="Proteomes" id="UP000180098"/>
    </source>
</evidence>
<dbReference type="OrthoDB" id="48766at2"/>
<comment type="caution">
    <text evidence="2">The sequence shown here is derived from an EMBL/GenBank/DDBJ whole genome shotgun (WGS) entry which is preliminary data.</text>
</comment>
<evidence type="ECO:0000313" key="2">
    <source>
        <dbReference type="EMBL" id="OIJ15244.1"/>
    </source>
</evidence>
<sequence length="70" mass="7757">MENILQTRLTLQFFGGLDVEGKEILFSRSFSNIDITASNEQLKATAEALASLQEYALEGATRSNVYDVLN</sequence>
<dbReference type="RefSeq" id="WP_071312348.1">
    <property type="nucleotide sequence ID" value="NZ_MLQQ01000002.1"/>
</dbReference>
<accession>A0A1S2LSD6</accession>
<dbReference type="Pfam" id="PF07872">
    <property type="entry name" value="DUF1659"/>
    <property type="match status" value="1"/>
</dbReference>
<organism evidence="2 3">
    <name type="scientific">Anaerobacillus arseniciselenatis</name>
    <dbReference type="NCBI Taxonomy" id="85682"/>
    <lineage>
        <taxon>Bacteria</taxon>
        <taxon>Bacillati</taxon>
        <taxon>Bacillota</taxon>
        <taxon>Bacilli</taxon>
        <taxon>Bacillales</taxon>
        <taxon>Bacillaceae</taxon>
        <taxon>Anaerobacillus</taxon>
    </lineage>
</organism>
<dbReference type="EMBL" id="MLQQ01000002">
    <property type="protein sequence ID" value="OIJ15244.1"/>
    <property type="molecule type" value="Genomic_DNA"/>
</dbReference>
<feature type="domain" description="DUF1659" evidence="1">
    <location>
        <begin position="3"/>
        <end position="69"/>
    </location>
</feature>
<dbReference type="AlphaFoldDB" id="A0A1S2LSD6"/>
<keyword evidence="3" id="KW-1185">Reference proteome</keyword>
<dbReference type="InterPro" id="IPR012454">
    <property type="entry name" value="DUF1659"/>
</dbReference>
<evidence type="ECO:0000259" key="1">
    <source>
        <dbReference type="Pfam" id="PF07872"/>
    </source>
</evidence>
<dbReference type="Proteomes" id="UP000180098">
    <property type="component" value="Unassembled WGS sequence"/>
</dbReference>
<reference evidence="2 3" key="1">
    <citation type="submission" date="2016-10" db="EMBL/GenBank/DDBJ databases">
        <title>Draft genome sequences of four alkaliphilic bacteria belonging to the Anaerobacillus genus.</title>
        <authorList>
            <person name="Bassil N.M."/>
            <person name="Lloyd J.R."/>
        </authorList>
    </citation>
    <scope>NUCLEOTIDE SEQUENCE [LARGE SCALE GENOMIC DNA]</scope>
    <source>
        <strain evidence="2 3">DSM 15340</strain>
    </source>
</reference>
<name>A0A1S2LSD6_9BACI</name>
<protein>
    <recommendedName>
        <fullName evidence="1">DUF1659 domain-containing protein</fullName>
    </recommendedName>
</protein>
<gene>
    <name evidence="2" type="ORF">BKP35_05185</name>
</gene>